<dbReference type="Proteomes" id="UP000029964">
    <property type="component" value="Unassembled WGS sequence"/>
</dbReference>
<sequence>MASHDKKPLWLISPRLDASRYRDRLIGSVVKYPDLPTERHIPYKKTTALPRDIVPSLDPPPVQVRNVRFWQSRIQDVSVSATLNEILEVFGERAREDSTERTATVARLWHMDSPGEQFKELLKDKGYFDELFELLQTAEGHQAYFVTDIVTLVNLEETDKTAKGRGGGANVDLPLELRAPGVQVGFSAAAGAKVNVRRERGHAGTYTDEVIVFLGYRRVRLERVLGRRGWLQRTFLGESRGFTIRDGFDHWPEMTEKPVPGNARHPLGVRTPASEVDRQLGAVDVPERPDGDDVEEDEEMEAIVKELGFDVMVVGE</sequence>
<dbReference type="AlphaFoldDB" id="A0A086SW44"/>
<accession>A0A086SW44</accession>
<name>A0A086SW44_HAPC1</name>
<dbReference type="HOGENOM" id="CLU_885903_0_0_1"/>
<reference evidence="2" key="1">
    <citation type="journal article" date="2014" name="Genome Announc.">
        <title>Genome sequence and annotation of Acremonium chrysogenum, producer of the beta-lactam antibiotic cephalosporin C.</title>
        <authorList>
            <person name="Terfehr D."/>
            <person name="Dahlmann T.A."/>
            <person name="Specht T."/>
            <person name="Zadra I."/>
            <person name="Kuernsteiner H."/>
            <person name="Kueck U."/>
        </authorList>
    </citation>
    <scope>NUCLEOTIDE SEQUENCE [LARGE SCALE GENOMIC DNA]</scope>
    <source>
        <strain evidence="2">ATCC 11550 / CBS 779.69 / DSM 880 / IAM 14645 / JCM 23072 / IMI 49137</strain>
    </source>
</reference>
<organism evidence="1 2">
    <name type="scientific">Hapsidospora chrysogenum (strain ATCC 11550 / CBS 779.69 / DSM 880 / IAM 14645 / JCM 23072 / IMI 49137)</name>
    <name type="common">Acremonium chrysogenum</name>
    <dbReference type="NCBI Taxonomy" id="857340"/>
    <lineage>
        <taxon>Eukaryota</taxon>
        <taxon>Fungi</taxon>
        <taxon>Dikarya</taxon>
        <taxon>Ascomycota</taxon>
        <taxon>Pezizomycotina</taxon>
        <taxon>Sordariomycetes</taxon>
        <taxon>Hypocreomycetidae</taxon>
        <taxon>Hypocreales</taxon>
        <taxon>Bionectriaceae</taxon>
        <taxon>Hapsidospora</taxon>
    </lineage>
</organism>
<evidence type="ECO:0000313" key="1">
    <source>
        <dbReference type="EMBL" id="KFH41326.1"/>
    </source>
</evidence>
<protein>
    <submittedName>
        <fullName evidence="1">Uncharacterized protein</fullName>
    </submittedName>
</protein>
<dbReference type="EMBL" id="JPKY01000134">
    <property type="protein sequence ID" value="KFH41326.1"/>
    <property type="molecule type" value="Genomic_DNA"/>
</dbReference>
<keyword evidence="2" id="KW-1185">Reference proteome</keyword>
<proteinExistence type="predicted"/>
<evidence type="ECO:0000313" key="2">
    <source>
        <dbReference type="Proteomes" id="UP000029964"/>
    </source>
</evidence>
<dbReference type="OrthoDB" id="4971707at2759"/>
<comment type="caution">
    <text evidence="1">The sequence shown here is derived from an EMBL/GenBank/DDBJ whole genome shotgun (WGS) entry which is preliminary data.</text>
</comment>
<gene>
    <name evidence="1" type="ORF">ACRE_079670</name>
</gene>